<gene>
    <name evidence="1" type="ORF">Cvel_8429</name>
</gene>
<reference evidence="1" key="1">
    <citation type="submission" date="2014-11" db="EMBL/GenBank/DDBJ databases">
        <authorList>
            <person name="Otto D Thomas"/>
            <person name="Naeem Raeece"/>
        </authorList>
    </citation>
    <scope>NUCLEOTIDE SEQUENCE</scope>
</reference>
<dbReference type="AlphaFoldDB" id="A0A0G4HTB0"/>
<protein>
    <submittedName>
        <fullName evidence="1">Uncharacterized protein</fullName>
    </submittedName>
</protein>
<organism evidence="1">
    <name type="scientific">Chromera velia CCMP2878</name>
    <dbReference type="NCBI Taxonomy" id="1169474"/>
    <lineage>
        <taxon>Eukaryota</taxon>
        <taxon>Sar</taxon>
        <taxon>Alveolata</taxon>
        <taxon>Colpodellida</taxon>
        <taxon>Chromeraceae</taxon>
        <taxon>Chromera</taxon>
    </lineage>
</organism>
<dbReference type="EMBL" id="CDMZ01003795">
    <property type="protein sequence ID" value="CEM47618.1"/>
    <property type="molecule type" value="Genomic_DNA"/>
</dbReference>
<name>A0A0G4HTB0_9ALVE</name>
<evidence type="ECO:0000313" key="1">
    <source>
        <dbReference type="EMBL" id="CEM47618.1"/>
    </source>
</evidence>
<proteinExistence type="predicted"/>
<accession>A0A0G4HTB0</accession>
<sequence length="139" mass="15701">MRSDVAQLHVNLGECTGAFFSGWFAWSTTQQKRRRVSIRRRISFFVGEVLIAFDSRGADRLKQRDEIGFVGIRLHCLVGYGLGQCLSPDVSLKKYAGGWVASISKRETAVAKFRLHGPCEGFYREEVEEGPRSFRIAGR</sequence>
<dbReference type="VEuPathDB" id="CryptoDB:Cvel_8429"/>